<organism evidence="9 10">
    <name type="scientific">Paralvinella palmiformis</name>
    <dbReference type="NCBI Taxonomy" id="53620"/>
    <lineage>
        <taxon>Eukaryota</taxon>
        <taxon>Metazoa</taxon>
        <taxon>Spiralia</taxon>
        <taxon>Lophotrochozoa</taxon>
        <taxon>Annelida</taxon>
        <taxon>Polychaeta</taxon>
        <taxon>Sedentaria</taxon>
        <taxon>Canalipalpata</taxon>
        <taxon>Terebellida</taxon>
        <taxon>Terebelliformia</taxon>
        <taxon>Alvinellidae</taxon>
        <taxon>Paralvinella</taxon>
    </lineage>
</organism>
<feature type="domain" description="C2H2-type" evidence="8">
    <location>
        <begin position="1454"/>
        <end position="1482"/>
    </location>
</feature>
<feature type="domain" description="C2H2-type" evidence="8">
    <location>
        <begin position="1286"/>
        <end position="1313"/>
    </location>
</feature>
<dbReference type="PANTHER" id="PTHR24388:SF53">
    <property type="entry name" value="CHORION TRANSCRIPTION FACTOR CF2-RELATED"/>
    <property type="match status" value="1"/>
</dbReference>
<feature type="domain" description="C2H2-type" evidence="8">
    <location>
        <begin position="1314"/>
        <end position="1341"/>
    </location>
</feature>
<keyword evidence="10" id="KW-1185">Reference proteome</keyword>
<evidence type="ECO:0000256" key="4">
    <source>
        <dbReference type="ARBA" id="ARBA00022833"/>
    </source>
</evidence>
<feature type="compositionally biased region" description="Low complexity" evidence="7">
    <location>
        <begin position="1033"/>
        <end position="1044"/>
    </location>
</feature>
<dbReference type="SMART" id="SM00355">
    <property type="entry name" value="ZnF_C2H2"/>
    <property type="match status" value="17"/>
</dbReference>
<feature type="domain" description="C2H2-type" evidence="8">
    <location>
        <begin position="1567"/>
        <end position="1595"/>
    </location>
</feature>
<evidence type="ECO:0000256" key="2">
    <source>
        <dbReference type="ARBA" id="ARBA00022737"/>
    </source>
</evidence>
<sequence>MPKTRIKSRPPNSRTGLSNEKRELDQDSADRCLTRQTKMKGDAQAKNSTDTLKMPNRRRGMPTKQDTSTRGEEEQNGTLDEGGKRSVVEKVDSVEGVVKHKVSTKNQMKKKTKPEDKIKYNIASAKKVMNSFEEKSLLENIPKGTLSMENDTKDKSLSEDPIRRSSRARKFKSALELLGVKTKKLNVVRGLQKSLASVATKKMKPSNSVAAVEGLSSGEIEKVQDLDESIGSCEDVTSGKTSVIDKPKSCILSESLESVVHEDIHIKTVKSDKLCTDNVKLNFVGDGAQSSNQKEKSRIFRGRSSKNLNQSTLNRKIIGLSSLKKDANKLLNDDVEQAIVCDKAVKDTSSYENGKAVIVTEQHTAKFIKHSVKSEPLIEHSDAVIAVKTTDIVAKAVRLSRSGRVISSPKKYNGYDTDLGQGGKCADPGEVFSSQKEGFCSSSGTSRKRGIKSFIDNNPVKKFKLVTEKNNTVTVLSDVESGSVGEPKVARVSLDLSMVKSEVTDDPVEVGPQEDPHGRSQVMQAEISPEGVITLTECILDKSGNPISLGNSAPDPSFITDNDVSNISPDFDQQECTVSTVVVKSDPDAEQDDGKPSPIELSGDEDISEPNSDPQYLGTEDQCESSEVLHDGREEEVTGDMDNHIVVISAEDKSEDGQLTYEALINLASEAVNQVEDYDNDMVYQVQLGNGKVTHFMVKRQDEKAKSGDNAEVKIHHGQRSRKTSDKCDAKLLTSEQLEKQEQLLGRTLKGRSRPVKQMVVKKELQELVDNIKPSDSIEQHVIIEPTPREKDLTAGSYRVRGKQMRCKYCDRLLHDRHDFYKHIRTHPEIDYRPYACPLCDYKANIKAAVVRHINIHSEVMPYVCTLCGRGFNFKQKLQTHMKYHKDIRDYQCPNCPLAFHEYKTLKNHIRIIHGLNTMMPSGEEAKGLRHRAATLSRLAATKPRQKIRTEESVSHEVIEDEDVIQDPNSKVSASVDSNHKMSTVKALPACEDMTSDDASSFSCDVSQNPEENIHPAEQHEKGDVTKTPQDRGSFGMNSSGNNSDSEEQIFTNPVYVSGERRRLRLSKYIGTKKTQLITERYREGLTKFGASHEEITASCPWRSSTKVRHHGVKTEVISTSPDHVVAVEFEPNGHIVSESFSAVASIEQPASIGLTASSSGLVEECIASDDQTISGVDQPVQVMEKSGQRSVQSTDSSNQMVNGPVVYIQPLNRSSQPPANTVQKTPFVSLRNLTSTFTEVCEVEQCKDDKQTWCKYHCRLCDHITYNKTFMVDHIQTRHTEIKLWQCPNCDYKCRLRSSIFVHLKMHEGNKKYKCDQCGKCFTLYSKLKNHLYTHSTSAEFKCEQCDKKFKRRSDLKKHEDRIHNPDRPFRCEVCDKTFKDKVQIKRHMDSHIEGRNLLCQVCKKYYKNRSSLQQHLKSHMCRFYCELCSKSFGSYSGFMAHKVMHTESFTGFHCDLCGKVLHTKGSLNRHLTISHSTARPYPCLQCKSAFKTKKDLRNHAIVHCSTKNFECSVCGFKSKRCESLHVHMRRHQDVKPYRCGICNKEYMQRRSLQLHLPYHLTELQVRCSICNKRCMTRSHLQQHMKREHGDVDTDLAVMDISKKNSATFYMCEECNSVFLTQDSLAVHILVQHMNQPHDLKVQLKSADATAPSANKQPDSEETETSGCNVNMNSVDSSEDGNVIESLFNVVNAVDSKESMAQYVAVTDPKSKEKRVITVMHPIGDGMMSADTSQNVEVEGEVVMNISDALTDISGAINKMEPLQTSEAEDSIHGVLHDANDAVVAVPMDAVSMAFVMPKDIDYPQVGDPESIVSFMDPGTNEEFSVSMPPQTLVNLLTPAMETEVVSSTTMEDLSTPGDMTLVSAEDTVMVSLADTVITTNSDNSQGFSSVIETVDTKDSF</sequence>
<dbReference type="PANTHER" id="PTHR24388">
    <property type="entry name" value="ZINC FINGER PROTEIN"/>
    <property type="match status" value="1"/>
</dbReference>
<feature type="compositionally biased region" description="Basic and acidic residues" evidence="7">
    <location>
        <begin position="702"/>
        <end position="715"/>
    </location>
</feature>
<dbReference type="FunFam" id="3.30.160.60:FF:000100">
    <property type="entry name" value="Zinc finger 45-like"/>
    <property type="match status" value="1"/>
</dbReference>
<evidence type="ECO:0000256" key="1">
    <source>
        <dbReference type="ARBA" id="ARBA00022723"/>
    </source>
</evidence>
<keyword evidence="5" id="KW-0539">Nucleus</keyword>
<evidence type="ECO:0000256" key="3">
    <source>
        <dbReference type="ARBA" id="ARBA00022771"/>
    </source>
</evidence>
<feature type="domain" description="C2H2-type" evidence="8">
    <location>
        <begin position="1611"/>
        <end position="1638"/>
    </location>
</feature>
<dbReference type="SUPFAM" id="SSF57667">
    <property type="entry name" value="beta-beta-alpha zinc fingers"/>
    <property type="match status" value="8"/>
</dbReference>
<feature type="domain" description="C2H2-type" evidence="8">
    <location>
        <begin position="835"/>
        <end position="862"/>
    </location>
</feature>
<feature type="region of interest" description="Disordered" evidence="7">
    <location>
        <begin position="998"/>
        <end position="1052"/>
    </location>
</feature>
<feature type="domain" description="C2H2-type" evidence="8">
    <location>
        <begin position="1371"/>
        <end position="1398"/>
    </location>
</feature>
<keyword evidence="4" id="KW-0862">Zinc</keyword>
<dbReference type="Proteomes" id="UP001208570">
    <property type="component" value="Unassembled WGS sequence"/>
</dbReference>
<evidence type="ECO:0000256" key="7">
    <source>
        <dbReference type="SAM" id="MobiDB-lite"/>
    </source>
</evidence>
<feature type="domain" description="C2H2-type" evidence="8">
    <location>
        <begin position="1511"/>
        <end position="1538"/>
    </location>
</feature>
<feature type="region of interest" description="Disordered" evidence="7">
    <location>
        <begin position="145"/>
        <end position="165"/>
    </location>
</feature>
<comment type="caution">
    <text evidence="9">The sequence shown here is derived from an EMBL/GenBank/DDBJ whole genome shotgun (WGS) entry which is preliminary data.</text>
</comment>
<feature type="region of interest" description="Disordered" evidence="7">
    <location>
        <begin position="1"/>
        <end position="92"/>
    </location>
</feature>
<feature type="domain" description="C2H2-type" evidence="8">
    <location>
        <begin position="1425"/>
        <end position="1452"/>
    </location>
</feature>
<feature type="compositionally biased region" description="Basic and acidic residues" evidence="7">
    <location>
        <begin position="81"/>
        <end position="92"/>
    </location>
</feature>
<keyword evidence="1" id="KW-0479">Metal-binding</keyword>
<evidence type="ECO:0000259" key="8">
    <source>
        <dbReference type="PROSITE" id="PS50157"/>
    </source>
</evidence>
<protein>
    <recommendedName>
        <fullName evidence="8">C2H2-type domain-containing protein</fullName>
    </recommendedName>
</protein>
<evidence type="ECO:0000313" key="10">
    <source>
        <dbReference type="Proteomes" id="UP001208570"/>
    </source>
</evidence>
<accession>A0AAD9KCS2</accession>
<keyword evidence="2" id="KW-0677">Repeat</keyword>
<dbReference type="GO" id="GO:0008270">
    <property type="term" value="F:zinc ion binding"/>
    <property type="evidence" value="ECO:0007669"/>
    <property type="project" value="UniProtKB-KW"/>
</dbReference>
<evidence type="ECO:0000313" key="9">
    <source>
        <dbReference type="EMBL" id="KAK2169309.1"/>
    </source>
</evidence>
<feature type="compositionally biased region" description="Basic and acidic residues" evidence="7">
    <location>
        <begin position="19"/>
        <end position="43"/>
    </location>
</feature>
<feature type="region of interest" description="Disordered" evidence="7">
    <location>
        <begin position="1647"/>
        <end position="1668"/>
    </location>
</feature>
<feature type="compositionally biased region" description="Polar residues" evidence="7">
    <location>
        <begin position="559"/>
        <end position="568"/>
    </location>
</feature>
<feature type="domain" description="C2H2-type" evidence="8">
    <location>
        <begin position="891"/>
        <end position="914"/>
    </location>
</feature>
<feature type="domain" description="C2H2-type" evidence="8">
    <location>
        <begin position="1342"/>
        <end position="1370"/>
    </location>
</feature>
<evidence type="ECO:0000256" key="6">
    <source>
        <dbReference type="PROSITE-ProRule" id="PRU00042"/>
    </source>
</evidence>
<feature type="region of interest" description="Disordered" evidence="7">
    <location>
        <begin position="702"/>
        <end position="726"/>
    </location>
</feature>
<feature type="compositionally biased region" description="Polar residues" evidence="7">
    <location>
        <begin position="998"/>
        <end position="1011"/>
    </location>
</feature>
<dbReference type="EMBL" id="JAODUP010000011">
    <property type="protein sequence ID" value="KAK2169309.1"/>
    <property type="molecule type" value="Genomic_DNA"/>
</dbReference>
<evidence type="ECO:0000256" key="5">
    <source>
        <dbReference type="ARBA" id="ARBA00023242"/>
    </source>
</evidence>
<dbReference type="FunFam" id="3.30.160.60:FF:000065">
    <property type="entry name" value="B-cell CLL/lymphoma 6, member B"/>
    <property type="match status" value="1"/>
</dbReference>
<dbReference type="Pfam" id="PF00096">
    <property type="entry name" value="zf-C2H2"/>
    <property type="match status" value="4"/>
</dbReference>
<dbReference type="Pfam" id="PF12874">
    <property type="entry name" value="zf-met"/>
    <property type="match status" value="2"/>
</dbReference>
<gene>
    <name evidence="9" type="ORF">LSH36_11g06066</name>
</gene>
<keyword evidence="3 6" id="KW-0863">Zinc-finger</keyword>
<dbReference type="InterPro" id="IPR013087">
    <property type="entry name" value="Znf_C2H2_type"/>
</dbReference>
<dbReference type="GO" id="GO:0000978">
    <property type="term" value="F:RNA polymerase II cis-regulatory region sequence-specific DNA binding"/>
    <property type="evidence" value="ECO:0007669"/>
    <property type="project" value="TreeGrafter"/>
</dbReference>
<feature type="domain" description="C2H2-type" evidence="8">
    <location>
        <begin position="1539"/>
        <end position="1566"/>
    </location>
</feature>
<dbReference type="GO" id="GO:0000981">
    <property type="term" value="F:DNA-binding transcription factor activity, RNA polymerase II-specific"/>
    <property type="evidence" value="ECO:0007669"/>
    <property type="project" value="TreeGrafter"/>
</dbReference>
<feature type="domain" description="C2H2-type" evidence="8">
    <location>
        <begin position="1399"/>
        <end position="1421"/>
    </location>
</feature>
<dbReference type="Gene3D" id="3.30.160.60">
    <property type="entry name" value="Classic Zinc Finger"/>
    <property type="match status" value="12"/>
</dbReference>
<feature type="domain" description="C2H2-type" evidence="8">
    <location>
        <begin position="863"/>
        <end position="890"/>
    </location>
</feature>
<feature type="region of interest" description="Disordered" evidence="7">
    <location>
        <begin position="547"/>
        <end position="628"/>
    </location>
</feature>
<proteinExistence type="predicted"/>
<feature type="compositionally biased region" description="Basic and acidic residues" evidence="7">
    <location>
        <begin position="1012"/>
        <end position="1025"/>
    </location>
</feature>
<name>A0AAD9KCS2_9ANNE</name>
<feature type="domain" description="C2H2-type" evidence="8">
    <location>
        <begin position="1483"/>
        <end position="1510"/>
    </location>
</feature>
<feature type="compositionally biased region" description="Basic and acidic residues" evidence="7">
    <location>
        <begin position="150"/>
        <end position="163"/>
    </location>
</feature>
<dbReference type="InterPro" id="IPR036236">
    <property type="entry name" value="Znf_C2H2_sf"/>
</dbReference>
<dbReference type="PROSITE" id="PS00028">
    <property type="entry name" value="ZINC_FINGER_C2H2_1"/>
    <property type="match status" value="12"/>
</dbReference>
<reference evidence="9" key="1">
    <citation type="journal article" date="2023" name="Mol. Biol. Evol.">
        <title>Third-Generation Sequencing Reveals the Adaptive Role of the Epigenome in Three Deep-Sea Polychaetes.</title>
        <authorList>
            <person name="Perez M."/>
            <person name="Aroh O."/>
            <person name="Sun Y."/>
            <person name="Lan Y."/>
            <person name="Juniper S.K."/>
            <person name="Young C.R."/>
            <person name="Angers B."/>
            <person name="Qian P.Y."/>
        </authorList>
    </citation>
    <scope>NUCLEOTIDE SEQUENCE</scope>
    <source>
        <strain evidence="9">P08H-3</strain>
    </source>
</reference>
<dbReference type="PROSITE" id="PS50157">
    <property type="entry name" value="ZINC_FINGER_C2H2_2"/>
    <property type="match status" value="15"/>
</dbReference>
<dbReference type="InterPro" id="IPR050527">
    <property type="entry name" value="Snail/Krueppel_Znf"/>
</dbReference>